<protein>
    <submittedName>
        <fullName evidence="7">AAA family ATPase</fullName>
    </submittedName>
</protein>
<dbReference type="SUPFAM" id="SSF48452">
    <property type="entry name" value="TPR-like"/>
    <property type="match status" value="1"/>
</dbReference>
<dbReference type="InterPro" id="IPR051677">
    <property type="entry name" value="AfsR-DnrI-RedD_regulator"/>
</dbReference>
<evidence type="ECO:0000313" key="7">
    <source>
        <dbReference type="EMBL" id="MBD3913509.1"/>
    </source>
</evidence>
<comment type="similarity">
    <text evidence="1">Belongs to the AfsR/DnrI/RedD regulatory family.</text>
</comment>
<keyword evidence="3 5" id="KW-0238">DNA-binding</keyword>
<reference evidence="7 8" key="1">
    <citation type="submission" date="2020-09" db="EMBL/GenBank/DDBJ databases">
        <title>novel species in genus Nocardioides.</title>
        <authorList>
            <person name="Zhang G."/>
        </authorList>
    </citation>
    <scope>NUCLEOTIDE SEQUENCE [LARGE SCALE GENOMIC DNA]</scope>
    <source>
        <strain evidence="7 8">19197</strain>
    </source>
</reference>
<evidence type="ECO:0000256" key="1">
    <source>
        <dbReference type="ARBA" id="ARBA00005820"/>
    </source>
</evidence>
<dbReference type="Pfam" id="PF13191">
    <property type="entry name" value="AAA_16"/>
    <property type="match status" value="1"/>
</dbReference>
<dbReference type="SMART" id="SM00862">
    <property type="entry name" value="Trans_reg_C"/>
    <property type="match status" value="1"/>
</dbReference>
<keyword evidence="8" id="KW-1185">Reference proteome</keyword>
<dbReference type="Pfam" id="PF00486">
    <property type="entry name" value="Trans_reg_C"/>
    <property type="match status" value="1"/>
</dbReference>
<keyword evidence="4" id="KW-0804">Transcription</keyword>
<evidence type="ECO:0000256" key="3">
    <source>
        <dbReference type="ARBA" id="ARBA00023125"/>
    </source>
</evidence>
<evidence type="ECO:0000256" key="5">
    <source>
        <dbReference type="PROSITE-ProRule" id="PRU01091"/>
    </source>
</evidence>
<evidence type="ECO:0000259" key="6">
    <source>
        <dbReference type="PROSITE" id="PS51755"/>
    </source>
</evidence>
<dbReference type="InterPro" id="IPR036388">
    <property type="entry name" value="WH-like_DNA-bd_sf"/>
</dbReference>
<evidence type="ECO:0000256" key="4">
    <source>
        <dbReference type="ARBA" id="ARBA00023163"/>
    </source>
</evidence>
<dbReference type="CDD" id="cd15831">
    <property type="entry name" value="BTAD"/>
    <property type="match status" value="1"/>
</dbReference>
<feature type="domain" description="OmpR/PhoB-type" evidence="6">
    <location>
        <begin position="1"/>
        <end position="98"/>
    </location>
</feature>
<evidence type="ECO:0000256" key="2">
    <source>
        <dbReference type="ARBA" id="ARBA00023015"/>
    </source>
</evidence>
<feature type="DNA-binding region" description="OmpR/PhoB-type" evidence="5">
    <location>
        <begin position="1"/>
        <end position="98"/>
    </location>
</feature>
<dbReference type="Gene3D" id="1.10.10.10">
    <property type="entry name" value="Winged helix-like DNA-binding domain superfamily/Winged helix DNA-binding domain"/>
    <property type="match status" value="1"/>
</dbReference>
<keyword evidence="2" id="KW-0805">Transcription regulation</keyword>
<dbReference type="Proteomes" id="UP000649289">
    <property type="component" value="Unassembled WGS sequence"/>
</dbReference>
<dbReference type="InterPro" id="IPR016032">
    <property type="entry name" value="Sig_transdc_resp-reg_C-effctor"/>
</dbReference>
<dbReference type="PROSITE" id="PS51755">
    <property type="entry name" value="OMPR_PHOB"/>
    <property type="match status" value="1"/>
</dbReference>
<dbReference type="SMART" id="SM01043">
    <property type="entry name" value="BTAD"/>
    <property type="match status" value="1"/>
</dbReference>
<name>A0ABR8MBJ1_9ACTN</name>
<dbReference type="Gene3D" id="1.25.40.10">
    <property type="entry name" value="Tetratricopeptide repeat domain"/>
    <property type="match status" value="2"/>
</dbReference>
<dbReference type="InterPro" id="IPR005158">
    <property type="entry name" value="BTAD"/>
</dbReference>
<evidence type="ECO:0000313" key="8">
    <source>
        <dbReference type="Proteomes" id="UP000649289"/>
    </source>
</evidence>
<dbReference type="PANTHER" id="PTHR35807:SF1">
    <property type="entry name" value="TRANSCRIPTIONAL REGULATOR REDD"/>
    <property type="match status" value="1"/>
</dbReference>
<dbReference type="InterPro" id="IPR001867">
    <property type="entry name" value="OmpR/PhoB-type_DNA-bd"/>
</dbReference>
<proteinExistence type="inferred from homology"/>
<dbReference type="EMBL" id="JACXYY010000001">
    <property type="protein sequence ID" value="MBD3913509.1"/>
    <property type="molecule type" value="Genomic_DNA"/>
</dbReference>
<dbReference type="SUPFAM" id="SSF52540">
    <property type="entry name" value="P-loop containing nucleoside triphosphate hydrolases"/>
    <property type="match status" value="1"/>
</dbReference>
<dbReference type="InterPro" id="IPR011990">
    <property type="entry name" value="TPR-like_helical_dom_sf"/>
</dbReference>
<gene>
    <name evidence="7" type="ORF">IEZ25_02685</name>
</gene>
<dbReference type="RefSeq" id="WP_191197825.1">
    <property type="nucleotide sequence ID" value="NZ_BAAAPA010000002.1"/>
</dbReference>
<comment type="caution">
    <text evidence="7">The sequence shown here is derived from an EMBL/GenBank/DDBJ whole genome shotgun (WGS) entry which is preliminary data.</text>
</comment>
<dbReference type="Pfam" id="PF03704">
    <property type="entry name" value="BTAD"/>
    <property type="match status" value="1"/>
</dbReference>
<dbReference type="PANTHER" id="PTHR35807">
    <property type="entry name" value="TRANSCRIPTIONAL REGULATOR REDD-RELATED"/>
    <property type="match status" value="1"/>
</dbReference>
<dbReference type="SUPFAM" id="SSF46894">
    <property type="entry name" value="C-terminal effector domain of the bipartite response regulators"/>
    <property type="match status" value="1"/>
</dbReference>
<organism evidence="7 8">
    <name type="scientific">Nocardioides hwasunensis</name>
    <dbReference type="NCBI Taxonomy" id="397258"/>
    <lineage>
        <taxon>Bacteria</taxon>
        <taxon>Bacillati</taxon>
        <taxon>Actinomycetota</taxon>
        <taxon>Actinomycetes</taxon>
        <taxon>Propionibacteriales</taxon>
        <taxon>Nocardioidaceae</taxon>
        <taxon>Nocardioides</taxon>
    </lineage>
</organism>
<sequence>MLEVRAFGSVRARLDGEPVDLGGPRQRAVLGMLVASGRRTVSIDRFLEELWSGEPPPSAIGALQAYVSRLRSALEPGREKRRPAAVLVSNPPGYALSLPDEAVDTWHFTSLVRRAAGLDDEPALTVLDEALALWGDGPFAEYLDQDWAATEATRMGELHAEAVEARGSVSLRLGRGGATVADLEEHVRRHPLREQAVGLLARAYYQSGRQAEALAALSMVRERLVDELGVDPGPELRELESDILHQAEHLAAPPRPVAAVLPTLPERSLVESTPLVGREDELARLGAAAGSLRRRAGVVWVEGDAGFGKSALVSRFGDQSIADWSVVRGHCSEVAGAPPSHAWLEILDALAAPVPDDAHPFALADAVRHRLEQRATPTLLVVEDVHRADDDTLQVLWRLVESVDAPVLVVATFRSHEVGRDLAATLALTTERTLDRIVLGGLDQRAARELISQHVAAPLPTDALARLLDRSAGNPLFLRQLAQLVESEGVGSVDAVPAAIRDLLLRRIERLPETTVDALSRASVLGRDIDFDLVLALEQEWGDADEDTVANQLDAGLVAGLLDSPRPSELRFTHALIRDTFYGRLPPLRRTRLHRAALTTYLKEWPGRVEEIAHHATASLDRRSAADAVPLLLAAAARGGPSGAVPHLRTALRALELAGAEPHESFPVRLDLVRALARDGDISSAAAERRVAIDEATAHGSTTDVARAWQWQSPMMWTRRASDQVSEESVLALRALLDETGHDDPVLRLELLNALVIEADPWNIDVVVEAADEAVAIAEGLADPELRCRALNAAYFAVLASDDPTVLGTIGRRMLAAAEEGGLHGYTAVAHMHLHSAAIAEADLGTAAAHIDLAVRAGTSGQLPELLLLSSIFEATTMLLQSDLAGARDGFERVCEVITGSGDPNGFFIWLWSRFAIDFAAGDTSGLREHAERMTELMPWHSTDLLVVTLLDAGEVDQARELWSPTPMQHDATWLFDIAVRAHIVAFLGDLEQARVVYDEMLPWSGQLARSLNGALAMGPVDHYLGLLATTLGEPTLAAEHFDRALRLTGPGQATTWDRTWVRTPEHLRT</sequence>
<dbReference type="Gene3D" id="3.40.50.300">
    <property type="entry name" value="P-loop containing nucleotide triphosphate hydrolases"/>
    <property type="match status" value="1"/>
</dbReference>
<accession>A0ABR8MBJ1</accession>
<dbReference type="InterPro" id="IPR027417">
    <property type="entry name" value="P-loop_NTPase"/>
</dbReference>
<dbReference type="InterPro" id="IPR041664">
    <property type="entry name" value="AAA_16"/>
</dbReference>